<accession>A0A560HZR6</accession>
<protein>
    <submittedName>
        <fullName evidence="1">Uncharacterized protein</fullName>
    </submittedName>
</protein>
<organism evidence="1 2">
    <name type="scientific">Nitrospirillum amazonense</name>
    <dbReference type="NCBI Taxonomy" id="28077"/>
    <lineage>
        <taxon>Bacteria</taxon>
        <taxon>Pseudomonadati</taxon>
        <taxon>Pseudomonadota</taxon>
        <taxon>Alphaproteobacteria</taxon>
        <taxon>Rhodospirillales</taxon>
        <taxon>Azospirillaceae</taxon>
        <taxon>Nitrospirillum</taxon>
    </lineage>
</organism>
<sequence length="46" mass="4980">MTLVSRRRALSLLPLGAAAPLALSAHAGRWRMLATTTPEVERLQPV</sequence>
<comment type="caution">
    <text evidence="1">The sequence shown here is derived from an EMBL/GenBank/DDBJ whole genome shotgun (WGS) entry which is preliminary data.</text>
</comment>
<reference evidence="1 2" key="1">
    <citation type="submission" date="2019-06" db="EMBL/GenBank/DDBJ databases">
        <title>Genomic Encyclopedia of Type Strains, Phase IV (KMG-V): Genome sequencing to study the core and pangenomes of soil and plant-associated prokaryotes.</title>
        <authorList>
            <person name="Whitman W."/>
        </authorList>
    </citation>
    <scope>NUCLEOTIDE SEQUENCE [LARGE SCALE GENOMIC DNA]</scope>
    <source>
        <strain evidence="1 2">BR 11140</strain>
    </source>
</reference>
<name>A0A560HZR6_9PROT</name>
<dbReference type="AlphaFoldDB" id="A0A560HZR6"/>
<proteinExistence type="predicted"/>
<evidence type="ECO:0000313" key="2">
    <source>
        <dbReference type="Proteomes" id="UP000318050"/>
    </source>
</evidence>
<dbReference type="PROSITE" id="PS51318">
    <property type="entry name" value="TAT"/>
    <property type="match status" value="1"/>
</dbReference>
<evidence type="ECO:0000313" key="1">
    <source>
        <dbReference type="EMBL" id="TWB51079.1"/>
    </source>
</evidence>
<dbReference type="InterPro" id="IPR006311">
    <property type="entry name" value="TAT_signal"/>
</dbReference>
<gene>
    <name evidence="1" type="ORF">FBZ92_12131</name>
</gene>
<dbReference type="EMBL" id="VITT01000021">
    <property type="protein sequence ID" value="TWB51079.1"/>
    <property type="molecule type" value="Genomic_DNA"/>
</dbReference>
<dbReference type="Proteomes" id="UP000318050">
    <property type="component" value="Unassembled WGS sequence"/>
</dbReference>